<organism evidence="1 2">
    <name type="scientific">Halalkalibacter okhensis</name>
    <dbReference type="NCBI Taxonomy" id="333138"/>
    <lineage>
        <taxon>Bacteria</taxon>
        <taxon>Bacillati</taxon>
        <taxon>Bacillota</taxon>
        <taxon>Bacilli</taxon>
        <taxon>Bacillales</taxon>
        <taxon>Bacillaceae</taxon>
        <taxon>Halalkalibacter</taxon>
    </lineage>
</organism>
<evidence type="ECO:0000313" key="1">
    <source>
        <dbReference type="EMBL" id="KHF38197.1"/>
    </source>
</evidence>
<proteinExistence type="predicted"/>
<keyword evidence="2" id="KW-1185">Reference proteome</keyword>
<dbReference type="RefSeq" id="WP_034633277.1">
    <property type="nucleotide sequence ID" value="NZ_JRJU01000047.1"/>
</dbReference>
<protein>
    <submittedName>
        <fullName evidence="1">Uncharacterized protein</fullName>
    </submittedName>
</protein>
<dbReference type="EMBL" id="JRJU01000047">
    <property type="protein sequence ID" value="KHF38197.1"/>
    <property type="molecule type" value="Genomic_DNA"/>
</dbReference>
<dbReference type="OrthoDB" id="2889361at2"/>
<name>A0A0B0IBE7_9BACI</name>
<accession>A0A0B0IBE7</accession>
<evidence type="ECO:0000313" key="2">
    <source>
        <dbReference type="Proteomes" id="UP000030832"/>
    </source>
</evidence>
<reference evidence="1 2" key="1">
    <citation type="submission" date="2014-09" db="EMBL/GenBank/DDBJ databases">
        <title>Genome sequencing and annotation of Bacillus Okhensis strain Kh10-101T.</title>
        <authorList>
            <person name="Prakash J.S."/>
        </authorList>
    </citation>
    <scope>NUCLEOTIDE SEQUENCE [LARGE SCALE GENOMIC DNA]</scope>
    <source>
        <strain evidence="2">Kh10-101T</strain>
    </source>
</reference>
<dbReference type="AlphaFoldDB" id="A0A0B0IBE7"/>
<dbReference type="Proteomes" id="UP000030832">
    <property type="component" value="Unassembled WGS sequence"/>
</dbReference>
<comment type="caution">
    <text evidence="1">The sequence shown here is derived from an EMBL/GenBank/DDBJ whole genome shotgun (WGS) entry which is preliminary data.</text>
</comment>
<sequence length="153" mass="17924">MIKWKEVSGTNFELFMFHALGRNNFKNREWHGEHGSDKGRDIVAYTYEELPFKLAYERKWVFQCKKRKKMPNLSEIATDMVKGGSHKPDFWILVLSFNPTSNQIDIINERAAMYLKGPKCRIMTLAEIEEICSANPDLIDILYYGEIKKGENR</sequence>
<gene>
    <name evidence="1" type="ORF">LQ50_22565</name>
</gene>